<organism evidence="2 3">
    <name type="scientific">Engystomops pustulosus</name>
    <name type="common">Tungara frog</name>
    <name type="synonym">Physalaemus pustulosus</name>
    <dbReference type="NCBI Taxonomy" id="76066"/>
    <lineage>
        <taxon>Eukaryota</taxon>
        <taxon>Metazoa</taxon>
        <taxon>Chordata</taxon>
        <taxon>Craniata</taxon>
        <taxon>Vertebrata</taxon>
        <taxon>Euteleostomi</taxon>
        <taxon>Amphibia</taxon>
        <taxon>Batrachia</taxon>
        <taxon>Anura</taxon>
        <taxon>Neobatrachia</taxon>
        <taxon>Hyloidea</taxon>
        <taxon>Leptodactylidae</taxon>
        <taxon>Leiuperinae</taxon>
        <taxon>Engystomops</taxon>
    </lineage>
</organism>
<dbReference type="AlphaFoldDB" id="A0AAV7CNT1"/>
<evidence type="ECO:0000256" key="1">
    <source>
        <dbReference type="SAM" id="Phobius"/>
    </source>
</evidence>
<keyword evidence="1" id="KW-0472">Membrane</keyword>
<dbReference type="EMBL" id="WNYA01000002">
    <property type="protein sequence ID" value="KAG8586744.1"/>
    <property type="molecule type" value="Genomic_DNA"/>
</dbReference>
<keyword evidence="1" id="KW-0812">Transmembrane</keyword>
<feature type="transmembrane region" description="Helical" evidence="1">
    <location>
        <begin position="26"/>
        <end position="45"/>
    </location>
</feature>
<keyword evidence="3" id="KW-1185">Reference proteome</keyword>
<evidence type="ECO:0000313" key="2">
    <source>
        <dbReference type="EMBL" id="KAG8586744.1"/>
    </source>
</evidence>
<name>A0AAV7CNT1_ENGPU</name>
<dbReference type="Proteomes" id="UP000824782">
    <property type="component" value="Unassembled WGS sequence"/>
</dbReference>
<comment type="caution">
    <text evidence="2">The sequence shown here is derived from an EMBL/GenBank/DDBJ whole genome shotgun (WGS) entry which is preliminary data.</text>
</comment>
<proteinExistence type="predicted"/>
<reference evidence="2" key="1">
    <citation type="thesis" date="2020" institute="ProQuest LLC" country="789 East Eisenhower Parkway, Ann Arbor, MI, USA">
        <title>Comparative Genomics and Chromosome Evolution.</title>
        <authorList>
            <person name="Mudd A.B."/>
        </authorList>
    </citation>
    <scope>NUCLEOTIDE SEQUENCE</scope>
    <source>
        <strain evidence="2">237g6f4</strain>
        <tissue evidence="2">Blood</tissue>
    </source>
</reference>
<evidence type="ECO:0000313" key="3">
    <source>
        <dbReference type="Proteomes" id="UP000824782"/>
    </source>
</evidence>
<keyword evidence="1" id="KW-1133">Transmembrane helix</keyword>
<accession>A0AAV7CNT1</accession>
<protein>
    <submittedName>
        <fullName evidence="2">Uncharacterized protein</fullName>
    </submittedName>
</protein>
<sequence>MTCICGPVMQICHKVDTSMPSAGGHFFVYIIYLIFFFLIALYKRYKCNYIIVRKHKNNRKLLYIFLSKSTFHGRKYILAHLQ</sequence>
<gene>
    <name evidence="2" type="ORF">GDO81_005471</name>
</gene>